<protein>
    <submittedName>
        <fullName evidence="2">Uncharacterized protein</fullName>
    </submittedName>
</protein>
<accession>A0A8J2X5G6</accession>
<organism evidence="2 3">
    <name type="scientific">Pelagomonas calceolata</name>
    <dbReference type="NCBI Taxonomy" id="35677"/>
    <lineage>
        <taxon>Eukaryota</taxon>
        <taxon>Sar</taxon>
        <taxon>Stramenopiles</taxon>
        <taxon>Ochrophyta</taxon>
        <taxon>Pelagophyceae</taxon>
        <taxon>Pelagomonadales</taxon>
        <taxon>Pelagomonadaceae</taxon>
        <taxon>Pelagomonas</taxon>
    </lineage>
</organism>
<sequence>MPARPPPKMIVEIVFADNRTEHIEVRDGDDPSQLARQFLATYKLPASYEKVLREQIVASIAEDERQRQLQKPAQDDDDEGAVSPDDDEDAYNAARQSFSAAQTKPRVKRASLVWRSGKQGATKVLPRRQRETCARLHRDAARQRRRREKTRRELDREEDKSHRSFKVRGHSTRLLQASRGEVHARLYEEHAAIEQAKEKARQLADDYARRRGANSAQDMADWSCAKCGQLNSWRDDTCQRVAGTRVSLMDACESSWAWARHDDACGSKVGGPQNVLRCGEPRPREVGRPTICAPKSRKLIDKWRKTGEKAASKNGREDVWEDLYRHAFEPACERPVAIDHEEAELTFAPQIDPHSRAIVRERQVVAAVLETLARADAARDADARTRGRAAAEAAYAAALARRPAGTKEDVCPPETHDRLYADAAARRASRDFHEDPVKSGRFPFRPDIGAAALRSGTKDATDPRKAQRALDARLARARPPSQPKPSVDYDEEEAGRVPFEPKFTTRGPVHDRAPLHVSRTAAAQLRAREIAEARRRRSRSHVNDRSKAYLHNARRNAYADLWRDVVALDRLATNETAPVDSALDAVVRPKRIDQARLGRTPLALAAADALEQKSNGLLDFESFCRAMDARLPAAANGPPTSALFRPKQSEPRDTTAMQRAMKDAREATFTPKLTAAAASSTRHGPSVEDHLRALGARYEAARREAEHAAHDAELEECTFEPRLNTRRGPPPTLE</sequence>
<feature type="compositionally biased region" description="Basic and acidic residues" evidence="1">
    <location>
        <begin position="128"/>
        <end position="142"/>
    </location>
</feature>
<feature type="region of interest" description="Disordered" evidence="1">
    <location>
        <begin position="704"/>
        <end position="734"/>
    </location>
</feature>
<feature type="region of interest" description="Disordered" evidence="1">
    <location>
        <begin position="119"/>
        <end position="167"/>
    </location>
</feature>
<reference evidence="2" key="1">
    <citation type="submission" date="2021-11" db="EMBL/GenBank/DDBJ databases">
        <authorList>
            <consortium name="Genoscope - CEA"/>
            <person name="William W."/>
        </authorList>
    </citation>
    <scope>NUCLEOTIDE SEQUENCE</scope>
</reference>
<evidence type="ECO:0000256" key="1">
    <source>
        <dbReference type="SAM" id="MobiDB-lite"/>
    </source>
</evidence>
<dbReference type="OrthoDB" id="10682417at2759"/>
<comment type="caution">
    <text evidence="2">The sequence shown here is derived from an EMBL/GenBank/DDBJ whole genome shotgun (WGS) entry which is preliminary data.</text>
</comment>
<feature type="region of interest" description="Disordered" evidence="1">
    <location>
        <begin position="635"/>
        <end position="654"/>
    </location>
</feature>
<keyword evidence="3" id="KW-1185">Reference proteome</keyword>
<dbReference type="Proteomes" id="UP000789595">
    <property type="component" value="Unassembled WGS sequence"/>
</dbReference>
<dbReference type="PANTHER" id="PTHR35381">
    <property type="entry name" value="EF-HAND DOMAIN-CONTAINING PROTEIN"/>
    <property type="match status" value="1"/>
</dbReference>
<feature type="region of interest" description="Disordered" evidence="1">
    <location>
        <begin position="63"/>
        <end position="88"/>
    </location>
</feature>
<feature type="region of interest" description="Disordered" evidence="1">
    <location>
        <begin position="453"/>
        <end position="493"/>
    </location>
</feature>
<dbReference type="PANTHER" id="PTHR35381:SF1">
    <property type="entry name" value="EF-HAND DOMAIN-CONTAINING PROTEIN"/>
    <property type="match status" value="1"/>
</dbReference>
<evidence type="ECO:0000313" key="2">
    <source>
        <dbReference type="EMBL" id="CAH0375956.1"/>
    </source>
</evidence>
<proteinExistence type="predicted"/>
<feature type="compositionally biased region" description="Acidic residues" evidence="1">
    <location>
        <begin position="75"/>
        <end position="88"/>
    </location>
</feature>
<dbReference type="AlphaFoldDB" id="A0A8J2X5G6"/>
<name>A0A8J2X5G6_9STRA</name>
<evidence type="ECO:0000313" key="3">
    <source>
        <dbReference type="Proteomes" id="UP000789595"/>
    </source>
</evidence>
<gene>
    <name evidence="2" type="ORF">PECAL_5P05090</name>
</gene>
<dbReference type="EMBL" id="CAKKNE010000005">
    <property type="protein sequence ID" value="CAH0375956.1"/>
    <property type="molecule type" value="Genomic_DNA"/>
</dbReference>
<feature type="compositionally biased region" description="Basic and acidic residues" evidence="1">
    <location>
        <begin position="150"/>
        <end position="162"/>
    </location>
</feature>
<feature type="compositionally biased region" description="Basic and acidic residues" evidence="1">
    <location>
        <begin position="456"/>
        <end position="474"/>
    </location>
</feature>